<feature type="domain" description="CHK kinase-like" evidence="1">
    <location>
        <begin position="113"/>
        <end position="270"/>
    </location>
</feature>
<dbReference type="InterPro" id="IPR004119">
    <property type="entry name" value="EcKL"/>
</dbReference>
<accession>A0A5C1QCQ4</accession>
<dbReference type="EMBL" id="CP035807">
    <property type="protein sequence ID" value="QEN03972.1"/>
    <property type="molecule type" value="Genomic_DNA"/>
</dbReference>
<dbReference type="Gene3D" id="3.90.1200.10">
    <property type="match status" value="1"/>
</dbReference>
<proteinExistence type="predicted"/>
<dbReference type="Proteomes" id="UP000323824">
    <property type="component" value="Chromosome"/>
</dbReference>
<dbReference type="RefSeq" id="WP_149567229.1">
    <property type="nucleotide sequence ID" value="NZ_CP035807.1"/>
</dbReference>
<organism evidence="2 3">
    <name type="scientific">Thiospirochaeta perfilievii</name>
    <dbReference type="NCBI Taxonomy" id="252967"/>
    <lineage>
        <taxon>Bacteria</taxon>
        <taxon>Pseudomonadati</taxon>
        <taxon>Spirochaetota</taxon>
        <taxon>Spirochaetia</taxon>
        <taxon>Spirochaetales</taxon>
        <taxon>Spirochaetaceae</taxon>
        <taxon>Thiospirochaeta</taxon>
    </lineage>
</organism>
<name>A0A5C1QCQ4_9SPIO</name>
<dbReference type="Pfam" id="PF02958">
    <property type="entry name" value="EcKL"/>
    <property type="match status" value="2"/>
</dbReference>
<evidence type="ECO:0000313" key="2">
    <source>
        <dbReference type="EMBL" id="QEN03972.1"/>
    </source>
</evidence>
<dbReference type="KEGG" id="sper:EW093_04405"/>
<sequence length="324" mass="38081">MNDYFKKQILRVTRASSLGEKELIQNLWSNYGEILRYKLIDSEYSSIVLKHVKLPISSSLHPRGWNSANSHNRKIRSYEVECQWYKNWADKCSPDCRIPKCLNINEHDKEVLILLEDLNQSGYSVRKTDVDLDDIKLCITWLANFHGTFINTPPKGLWEKGTYWHLETRPDELEALKDTELKEAATLIDKKLENTRYKTILHGDAKLANFCFSNSNKDVAAVDFQYVGGGVGVKDLAYFVGSCLYEEDCEKYEKELLDHYFKSLKLKLIKENSIINFKELEREWRLLYPVAWTDFYRFLKGWSPGHWKINSYSQRVTRRVLEDL</sequence>
<reference evidence="2 3" key="2">
    <citation type="submission" date="2019-09" db="EMBL/GenBank/DDBJ databases">
        <title>Complete Genome Sequence and Methylome Analysis of free living Spirochaetas.</title>
        <authorList>
            <person name="Leshcheva N."/>
            <person name="Mikheeva N."/>
        </authorList>
    </citation>
    <scope>NUCLEOTIDE SEQUENCE [LARGE SCALE GENOMIC DNA]</scope>
    <source>
        <strain evidence="2 3">P</strain>
    </source>
</reference>
<dbReference type="OrthoDB" id="9769860at2"/>
<dbReference type="AlphaFoldDB" id="A0A5C1QCQ4"/>
<gene>
    <name evidence="2" type="ORF">EW093_04405</name>
</gene>
<keyword evidence="3" id="KW-1185">Reference proteome</keyword>
<dbReference type="PANTHER" id="PTHR11012:SF30">
    <property type="entry name" value="PROTEIN KINASE-LIKE DOMAIN-CONTAINING"/>
    <property type="match status" value="1"/>
</dbReference>
<dbReference type="PANTHER" id="PTHR11012">
    <property type="entry name" value="PROTEIN KINASE-LIKE DOMAIN-CONTAINING"/>
    <property type="match status" value="1"/>
</dbReference>
<dbReference type="InterPro" id="IPR011009">
    <property type="entry name" value="Kinase-like_dom_sf"/>
</dbReference>
<dbReference type="SUPFAM" id="SSF56112">
    <property type="entry name" value="Protein kinase-like (PK-like)"/>
    <property type="match status" value="1"/>
</dbReference>
<reference evidence="2 3" key="1">
    <citation type="submission" date="2019-02" db="EMBL/GenBank/DDBJ databases">
        <authorList>
            <person name="Fomenkov A."/>
            <person name="Dubinina G."/>
            <person name="Grabovich M."/>
            <person name="Vincze T."/>
            <person name="Roberts R.J."/>
        </authorList>
    </citation>
    <scope>NUCLEOTIDE SEQUENCE [LARGE SCALE GENOMIC DNA]</scope>
    <source>
        <strain evidence="2 3">P</strain>
    </source>
</reference>
<evidence type="ECO:0000259" key="1">
    <source>
        <dbReference type="SMART" id="SM00587"/>
    </source>
</evidence>
<dbReference type="InterPro" id="IPR015897">
    <property type="entry name" value="CHK_kinase-like"/>
</dbReference>
<dbReference type="SMART" id="SM00587">
    <property type="entry name" value="CHK"/>
    <property type="match status" value="1"/>
</dbReference>
<protein>
    <submittedName>
        <fullName evidence="2">DUF1679 domain-containing protein</fullName>
    </submittedName>
</protein>
<evidence type="ECO:0000313" key="3">
    <source>
        <dbReference type="Proteomes" id="UP000323824"/>
    </source>
</evidence>